<reference evidence="2" key="1">
    <citation type="submission" date="2018-05" db="EMBL/GenBank/DDBJ databases">
        <authorList>
            <person name="Lanie J.A."/>
            <person name="Ng W.-L."/>
            <person name="Kazmierczak K.M."/>
            <person name="Andrzejewski T.M."/>
            <person name="Davidsen T.M."/>
            <person name="Wayne K.J."/>
            <person name="Tettelin H."/>
            <person name="Glass J.I."/>
            <person name="Rusch D."/>
            <person name="Podicherti R."/>
            <person name="Tsui H.-C.T."/>
            <person name="Winkler M.E."/>
        </authorList>
    </citation>
    <scope>NUCLEOTIDE SEQUENCE</scope>
</reference>
<name>A0A381V3X0_9ZZZZ</name>
<protein>
    <submittedName>
        <fullName evidence="2">Uncharacterized protein</fullName>
    </submittedName>
</protein>
<evidence type="ECO:0000256" key="1">
    <source>
        <dbReference type="SAM" id="Phobius"/>
    </source>
</evidence>
<feature type="transmembrane region" description="Helical" evidence="1">
    <location>
        <begin position="87"/>
        <end position="105"/>
    </location>
</feature>
<dbReference type="EMBL" id="UINC01007789">
    <property type="protein sequence ID" value="SVA35089.1"/>
    <property type="molecule type" value="Genomic_DNA"/>
</dbReference>
<keyword evidence="1" id="KW-1133">Transmembrane helix</keyword>
<accession>A0A381V3X0</accession>
<sequence length="114" mass="13045">YYWGGFLAFALRIAAWGKQRWQATNKNAAENNMPLALRALGGIIIVFGLIWSVPGLYWQERVTDFLTASAWSADLVLWLPFWPYEPYLSLFIIGLGTMLITKVRSTRKVYLGSR</sequence>
<keyword evidence="1" id="KW-0472">Membrane</keyword>
<feature type="non-terminal residue" evidence="2">
    <location>
        <position position="1"/>
    </location>
</feature>
<evidence type="ECO:0000313" key="2">
    <source>
        <dbReference type="EMBL" id="SVA35089.1"/>
    </source>
</evidence>
<organism evidence="2">
    <name type="scientific">marine metagenome</name>
    <dbReference type="NCBI Taxonomy" id="408172"/>
    <lineage>
        <taxon>unclassified sequences</taxon>
        <taxon>metagenomes</taxon>
        <taxon>ecological metagenomes</taxon>
    </lineage>
</organism>
<gene>
    <name evidence="2" type="ORF">METZ01_LOCUS87943</name>
</gene>
<feature type="transmembrane region" description="Helical" evidence="1">
    <location>
        <begin position="35"/>
        <end position="58"/>
    </location>
</feature>
<dbReference type="AlphaFoldDB" id="A0A381V3X0"/>
<proteinExistence type="predicted"/>
<keyword evidence="1" id="KW-0812">Transmembrane</keyword>